<dbReference type="GO" id="GO:0022857">
    <property type="term" value="F:transmembrane transporter activity"/>
    <property type="evidence" value="ECO:0007669"/>
    <property type="project" value="InterPro"/>
</dbReference>
<evidence type="ECO:0000256" key="4">
    <source>
        <dbReference type="SAM" id="Coils"/>
    </source>
</evidence>
<dbReference type="InterPro" id="IPR030184">
    <property type="entry name" value="WAT1-related"/>
</dbReference>
<protein>
    <recommendedName>
        <fullName evidence="8">WAT1-related protein</fullName>
    </recommendedName>
</protein>
<evidence type="ECO:0000313" key="7">
    <source>
        <dbReference type="Proteomes" id="UP001420932"/>
    </source>
</evidence>
<accession>A0AAP0P1X4</accession>
<reference evidence="6 7" key="1">
    <citation type="submission" date="2024-01" db="EMBL/GenBank/DDBJ databases">
        <title>Genome assemblies of Stephania.</title>
        <authorList>
            <person name="Yang L."/>
        </authorList>
    </citation>
    <scope>NUCLEOTIDE SEQUENCE [LARGE SCALE GENOMIC DNA]</scope>
    <source>
        <strain evidence="6">YNDBR</strain>
        <tissue evidence="6">Leaf</tissue>
    </source>
</reference>
<keyword evidence="7" id="KW-1185">Reference proteome</keyword>
<feature type="coiled-coil region" evidence="4">
    <location>
        <begin position="20"/>
        <end position="50"/>
    </location>
</feature>
<gene>
    <name evidence="6" type="ORF">Syun_016934</name>
</gene>
<evidence type="ECO:0000313" key="6">
    <source>
        <dbReference type="EMBL" id="KAK9128137.1"/>
    </source>
</evidence>
<dbReference type="EMBL" id="JBBNAF010000007">
    <property type="protein sequence ID" value="KAK9128137.1"/>
    <property type="molecule type" value="Genomic_DNA"/>
</dbReference>
<keyword evidence="1 5" id="KW-0812">Transmembrane</keyword>
<feature type="transmembrane region" description="Helical" evidence="5">
    <location>
        <begin position="61"/>
        <end position="81"/>
    </location>
</feature>
<sequence length="143" mass="16131">MRDENGVFKCRLTKFVFERLASHETEAIALREALVRVEQLEKQNMGSMEKLCKILHGLKPTLLMVVVQTVFAGVNVLYKLAIDDGMNLRILVAYRYVFAAATISPLAFFLERLPPFVVVLTCAHTCDPTTEITSARSNDRNNI</sequence>
<keyword evidence="2 5" id="KW-1133">Transmembrane helix</keyword>
<evidence type="ECO:0008006" key="8">
    <source>
        <dbReference type="Google" id="ProtNLM"/>
    </source>
</evidence>
<keyword evidence="4" id="KW-0175">Coiled coil</keyword>
<feature type="transmembrane region" description="Helical" evidence="5">
    <location>
        <begin position="93"/>
        <end position="110"/>
    </location>
</feature>
<name>A0AAP0P1X4_9MAGN</name>
<evidence type="ECO:0000256" key="5">
    <source>
        <dbReference type="SAM" id="Phobius"/>
    </source>
</evidence>
<dbReference type="AlphaFoldDB" id="A0AAP0P1X4"/>
<keyword evidence="3 5" id="KW-0472">Membrane</keyword>
<evidence type="ECO:0000256" key="2">
    <source>
        <dbReference type="ARBA" id="ARBA00022989"/>
    </source>
</evidence>
<comment type="caution">
    <text evidence="6">The sequence shown here is derived from an EMBL/GenBank/DDBJ whole genome shotgun (WGS) entry which is preliminary data.</text>
</comment>
<dbReference type="PANTHER" id="PTHR31218">
    <property type="entry name" value="WAT1-RELATED PROTEIN"/>
    <property type="match status" value="1"/>
</dbReference>
<organism evidence="6 7">
    <name type="scientific">Stephania yunnanensis</name>
    <dbReference type="NCBI Taxonomy" id="152371"/>
    <lineage>
        <taxon>Eukaryota</taxon>
        <taxon>Viridiplantae</taxon>
        <taxon>Streptophyta</taxon>
        <taxon>Embryophyta</taxon>
        <taxon>Tracheophyta</taxon>
        <taxon>Spermatophyta</taxon>
        <taxon>Magnoliopsida</taxon>
        <taxon>Ranunculales</taxon>
        <taxon>Menispermaceae</taxon>
        <taxon>Menispermoideae</taxon>
        <taxon>Cissampelideae</taxon>
        <taxon>Stephania</taxon>
    </lineage>
</organism>
<evidence type="ECO:0000256" key="1">
    <source>
        <dbReference type="ARBA" id="ARBA00022692"/>
    </source>
</evidence>
<evidence type="ECO:0000256" key="3">
    <source>
        <dbReference type="ARBA" id="ARBA00023136"/>
    </source>
</evidence>
<dbReference type="Proteomes" id="UP001420932">
    <property type="component" value="Unassembled WGS sequence"/>
</dbReference>
<dbReference type="GO" id="GO:0016020">
    <property type="term" value="C:membrane"/>
    <property type="evidence" value="ECO:0007669"/>
    <property type="project" value="InterPro"/>
</dbReference>
<proteinExistence type="predicted"/>